<dbReference type="VEuPathDB" id="VectorBase:GPAI007426"/>
<name>A0A1A9Z8Y5_GLOPL</name>
<dbReference type="Proteomes" id="UP000092445">
    <property type="component" value="Unassembled WGS sequence"/>
</dbReference>
<proteinExistence type="predicted"/>
<reference evidence="2" key="2">
    <citation type="submission" date="2020-05" db="UniProtKB">
        <authorList>
            <consortium name="EnsemblMetazoa"/>
        </authorList>
    </citation>
    <scope>IDENTIFICATION</scope>
    <source>
        <strain evidence="2">IAEA</strain>
    </source>
</reference>
<evidence type="ECO:0000313" key="2">
    <source>
        <dbReference type="EnsemblMetazoa" id="GPAI007426-PA"/>
    </source>
</evidence>
<evidence type="ECO:0008006" key="4">
    <source>
        <dbReference type="Google" id="ProtNLM"/>
    </source>
</evidence>
<dbReference type="AlphaFoldDB" id="A0A1A9Z8Y5"/>
<dbReference type="EnsemblMetazoa" id="GPAI007426-RA">
    <property type="protein sequence ID" value="GPAI007426-PA"/>
    <property type="gene ID" value="GPAI007426"/>
</dbReference>
<organism evidence="2 3">
    <name type="scientific">Glossina pallidipes</name>
    <name type="common">Tsetse fly</name>
    <dbReference type="NCBI Taxonomy" id="7398"/>
    <lineage>
        <taxon>Eukaryota</taxon>
        <taxon>Metazoa</taxon>
        <taxon>Ecdysozoa</taxon>
        <taxon>Arthropoda</taxon>
        <taxon>Hexapoda</taxon>
        <taxon>Insecta</taxon>
        <taxon>Pterygota</taxon>
        <taxon>Neoptera</taxon>
        <taxon>Endopterygota</taxon>
        <taxon>Diptera</taxon>
        <taxon>Brachycera</taxon>
        <taxon>Muscomorpha</taxon>
        <taxon>Hippoboscoidea</taxon>
        <taxon>Glossinidae</taxon>
        <taxon>Glossina</taxon>
    </lineage>
</organism>
<evidence type="ECO:0000313" key="3">
    <source>
        <dbReference type="Proteomes" id="UP000092445"/>
    </source>
</evidence>
<feature type="transmembrane region" description="Helical" evidence="1">
    <location>
        <begin position="76"/>
        <end position="109"/>
    </location>
</feature>
<reference evidence="3" key="1">
    <citation type="submission" date="2014-03" db="EMBL/GenBank/DDBJ databases">
        <authorList>
            <person name="Aksoy S."/>
            <person name="Warren W."/>
            <person name="Wilson R.K."/>
        </authorList>
    </citation>
    <scope>NUCLEOTIDE SEQUENCE [LARGE SCALE GENOMIC DNA]</scope>
    <source>
        <strain evidence="3">IAEA</strain>
    </source>
</reference>
<sequence length="114" mass="12915">MTNVGHKLYTKLRFRLDVRVAIYDHQNRADKRANYCCNGEAANCYKFPLPSMYLIEWFAVTVQKQDNCYVYFVSVFVYLVVVVVVVVVVVIAVVIVVVVVAVVVVVGVVNLLKK</sequence>
<keyword evidence="1" id="KW-0812">Transmembrane</keyword>
<keyword evidence="3" id="KW-1185">Reference proteome</keyword>
<protein>
    <recommendedName>
        <fullName evidence="4">Transmembrane protein</fullName>
    </recommendedName>
</protein>
<keyword evidence="1" id="KW-1133">Transmembrane helix</keyword>
<keyword evidence="1" id="KW-0472">Membrane</keyword>
<accession>A0A1A9Z8Y5</accession>
<evidence type="ECO:0000256" key="1">
    <source>
        <dbReference type="SAM" id="Phobius"/>
    </source>
</evidence>